<keyword evidence="3" id="KW-0408">Iron</keyword>
<proteinExistence type="predicted"/>
<evidence type="ECO:0000256" key="3">
    <source>
        <dbReference type="ARBA" id="ARBA00023004"/>
    </source>
</evidence>
<reference evidence="9 10" key="1">
    <citation type="submission" date="2022-08" db="EMBL/GenBank/DDBJ databases">
        <title>Bacterial and archaeal communities from various locations to study Microbial Dark Matter (Phase II).</title>
        <authorList>
            <person name="Stepanauskas R."/>
        </authorList>
    </citation>
    <scope>NUCLEOTIDE SEQUENCE [LARGE SCALE GENOMIC DNA]</scope>
    <source>
        <strain evidence="9 10">PD1</strain>
    </source>
</reference>
<dbReference type="Gene3D" id="2.102.10.10">
    <property type="entry name" value="Rieske [2Fe-2S] iron-sulphur domain"/>
    <property type="match status" value="1"/>
</dbReference>
<dbReference type="EMBL" id="JANUCP010000005">
    <property type="protein sequence ID" value="MCS3920481.1"/>
    <property type="molecule type" value="Genomic_DNA"/>
</dbReference>
<evidence type="ECO:0000256" key="5">
    <source>
        <dbReference type="ARBA" id="ARBA00023157"/>
    </source>
</evidence>
<dbReference type="PRINTS" id="PR00162">
    <property type="entry name" value="RIESKE"/>
</dbReference>
<dbReference type="RefSeq" id="WP_259099769.1">
    <property type="nucleotide sequence ID" value="NZ_CP130454.1"/>
</dbReference>
<keyword evidence="7" id="KW-1133">Transmembrane helix</keyword>
<evidence type="ECO:0000313" key="9">
    <source>
        <dbReference type="EMBL" id="MCS3920481.1"/>
    </source>
</evidence>
<evidence type="ECO:0000256" key="4">
    <source>
        <dbReference type="ARBA" id="ARBA00023014"/>
    </source>
</evidence>
<keyword evidence="5" id="KW-1015">Disulfide bond</keyword>
<gene>
    <name evidence="9" type="ORF">M2350_002910</name>
</gene>
<accession>A0ABT2ERD6</accession>
<feature type="domain" description="Rieske" evidence="8">
    <location>
        <begin position="63"/>
        <end position="156"/>
    </location>
</feature>
<evidence type="ECO:0000256" key="1">
    <source>
        <dbReference type="ARBA" id="ARBA00022714"/>
    </source>
</evidence>
<keyword evidence="1" id="KW-0001">2Fe-2S</keyword>
<feature type="transmembrane region" description="Helical" evidence="7">
    <location>
        <begin position="20"/>
        <end position="42"/>
    </location>
</feature>
<dbReference type="PANTHER" id="PTHR10134">
    <property type="entry name" value="CYTOCHROME B-C1 COMPLEX SUBUNIT RIESKE, MITOCHONDRIAL"/>
    <property type="match status" value="1"/>
</dbReference>
<evidence type="ECO:0000256" key="7">
    <source>
        <dbReference type="SAM" id="Phobius"/>
    </source>
</evidence>
<dbReference type="Proteomes" id="UP001204798">
    <property type="component" value="Unassembled WGS sequence"/>
</dbReference>
<protein>
    <submittedName>
        <fullName evidence="9">Rieske Fe-S protein</fullName>
    </submittedName>
</protein>
<dbReference type="InterPro" id="IPR036922">
    <property type="entry name" value="Rieske_2Fe-2S_sf"/>
</dbReference>
<evidence type="ECO:0000259" key="8">
    <source>
        <dbReference type="PROSITE" id="PS51296"/>
    </source>
</evidence>
<keyword evidence="10" id="KW-1185">Reference proteome</keyword>
<keyword evidence="7" id="KW-0472">Membrane</keyword>
<sequence>MAMAGEQMTRRKWLDIFVKMVAGVTAVALSVPTFVMLIVPAFRREKAPWIRIGHISEFRPNEPKAVTLSYQRRDGWVIRTARTTVYVVVTGDGKVKVLSNICTHANCAVRWERSKQAFFCPCHDGYFAIDGSVKSGPPTRPLDEFPHKIEGGEIFVRLQT</sequence>
<dbReference type="InterPro" id="IPR005805">
    <property type="entry name" value="Rieske_Fe-S_prot_C"/>
</dbReference>
<keyword evidence="7" id="KW-0812">Transmembrane</keyword>
<dbReference type="SUPFAM" id="SSF50022">
    <property type="entry name" value="ISP domain"/>
    <property type="match status" value="1"/>
</dbReference>
<evidence type="ECO:0000256" key="2">
    <source>
        <dbReference type="ARBA" id="ARBA00022723"/>
    </source>
</evidence>
<dbReference type="CDD" id="cd03467">
    <property type="entry name" value="Rieske"/>
    <property type="match status" value="1"/>
</dbReference>
<comment type="cofactor">
    <cofactor evidence="6">
        <name>[2Fe-2S] cluster</name>
        <dbReference type="ChEBI" id="CHEBI:190135"/>
    </cofactor>
</comment>
<evidence type="ECO:0000313" key="10">
    <source>
        <dbReference type="Proteomes" id="UP001204798"/>
    </source>
</evidence>
<dbReference type="InterPro" id="IPR014349">
    <property type="entry name" value="Rieske_Fe-S_prot"/>
</dbReference>
<comment type="caution">
    <text evidence="9">The sequence shown here is derived from an EMBL/GenBank/DDBJ whole genome shotgun (WGS) entry which is preliminary data.</text>
</comment>
<keyword evidence="2" id="KW-0479">Metal-binding</keyword>
<keyword evidence="4" id="KW-0411">Iron-sulfur</keyword>
<name>A0ABT2ERD6_9BACT</name>
<organism evidence="9 10">
    <name type="scientific">Candidatus Fervidibacter sacchari</name>
    <dbReference type="NCBI Taxonomy" id="1448929"/>
    <lineage>
        <taxon>Bacteria</taxon>
        <taxon>Candidatus Fervidibacterota</taxon>
        <taxon>Candidatus Fervidibacter</taxon>
    </lineage>
</organism>
<dbReference type="InterPro" id="IPR017941">
    <property type="entry name" value="Rieske_2Fe-2S"/>
</dbReference>
<dbReference type="PROSITE" id="PS51296">
    <property type="entry name" value="RIESKE"/>
    <property type="match status" value="1"/>
</dbReference>
<dbReference type="Pfam" id="PF00355">
    <property type="entry name" value="Rieske"/>
    <property type="match status" value="1"/>
</dbReference>
<evidence type="ECO:0000256" key="6">
    <source>
        <dbReference type="ARBA" id="ARBA00034078"/>
    </source>
</evidence>